<name>E0STA5_IGNAA</name>
<keyword evidence="3" id="KW-1185">Reference proteome</keyword>
<reference evidence="2 3" key="1">
    <citation type="journal article" date="2010" name="Stand. Genomic Sci.">
        <title>Complete genome sequence of Ignisphaera aggregans type strain (AQ1.S1).</title>
        <authorList>
            <person name="Goker M."/>
            <person name="Held B."/>
            <person name="Lapidus A."/>
            <person name="Nolan M."/>
            <person name="Spring S."/>
            <person name="Yasawong M."/>
            <person name="Lucas S."/>
            <person name="Glavina Del Rio T."/>
            <person name="Tice H."/>
            <person name="Cheng J.F."/>
            <person name="Goodwin L."/>
            <person name="Tapia R."/>
            <person name="Pitluck S."/>
            <person name="Liolios K."/>
            <person name="Ivanova N."/>
            <person name="Mavromatis K."/>
            <person name="Mikhailova N."/>
            <person name="Pati A."/>
            <person name="Chen A."/>
            <person name="Palaniappan K."/>
            <person name="Brambilla E."/>
            <person name="Land M."/>
            <person name="Hauser L."/>
            <person name="Chang Y.J."/>
            <person name="Jeffries C.D."/>
            <person name="Brettin T."/>
            <person name="Detter J.C."/>
            <person name="Han C."/>
            <person name="Rohde M."/>
            <person name="Sikorski J."/>
            <person name="Woyke T."/>
            <person name="Bristow J."/>
            <person name="Eisen J.A."/>
            <person name="Markowitz V."/>
            <person name="Hugenholtz P."/>
            <person name="Kyrpides N.C."/>
            <person name="Klenk H.P."/>
        </authorList>
    </citation>
    <scope>NUCLEOTIDE SEQUENCE [LARGE SCALE GENOMIC DNA]</scope>
    <source>
        <strain evidence="3">DSM 17230 / JCM 13409 / AQ1.S1</strain>
    </source>
</reference>
<dbReference type="SUPFAM" id="SSF50998">
    <property type="entry name" value="Quinoprotein alcohol dehydrogenase-like"/>
    <property type="match status" value="1"/>
</dbReference>
<dbReference type="BioCyc" id="IAGG583356:GHAH-748-MONOMER"/>
<proteinExistence type="predicted"/>
<dbReference type="AlphaFoldDB" id="E0STA5"/>
<keyword evidence="1" id="KW-0812">Transmembrane</keyword>
<feature type="transmembrane region" description="Helical" evidence="1">
    <location>
        <begin position="538"/>
        <end position="560"/>
    </location>
</feature>
<dbReference type="Gene3D" id="2.130.10.10">
    <property type="entry name" value="YVTN repeat-like/Quinoprotein amine dehydrogenase"/>
    <property type="match status" value="1"/>
</dbReference>
<evidence type="ECO:0000256" key="1">
    <source>
        <dbReference type="SAM" id="Phobius"/>
    </source>
</evidence>
<dbReference type="EMBL" id="CP002098">
    <property type="protein sequence ID" value="ADM27582.1"/>
    <property type="molecule type" value="Genomic_DNA"/>
</dbReference>
<dbReference type="STRING" id="583356.Igag_0754"/>
<dbReference type="KEGG" id="iag:Igag_0754"/>
<dbReference type="InterPro" id="IPR011047">
    <property type="entry name" value="Quinoprotein_ADH-like_sf"/>
</dbReference>
<gene>
    <name evidence="2" type="ordered locus">Igag_0754</name>
</gene>
<evidence type="ECO:0000313" key="3">
    <source>
        <dbReference type="Proteomes" id="UP000001304"/>
    </source>
</evidence>
<dbReference type="InterPro" id="IPR015943">
    <property type="entry name" value="WD40/YVTN_repeat-like_dom_sf"/>
</dbReference>
<keyword evidence="1" id="KW-1133">Transmembrane helix</keyword>
<dbReference type="Proteomes" id="UP000001304">
    <property type="component" value="Chromosome"/>
</dbReference>
<organism evidence="2 3">
    <name type="scientific">Ignisphaera aggregans (strain DSM 17230 / JCM 13409 / AQ1.S1)</name>
    <dbReference type="NCBI Taxonomy" id="583356"/>
    <lineage>
        <taxon>Archaea</taxon>
        <taxon>Thermoproteota</taxon>
        <taxon>Thermoprotei</taxon>
        <taxon>Desulfurococcales</taxon>
        <taxon>Desulfurococcaceae</taxon>
        <taxon>Ignisphaera</taxon>
    </lineage>
</organism>
<evidence type="ECO:0000313" key="2">
    <source>
        <dbReference type="EMBL" id="ADM27582.1"/>
    </source>
</evidence>
<keyword evidence="1" id="KW-0472">Membrane</keyword>
<protein>
    <submittedName>
        <fullName evidence="2">Uncharacterized protein</fullName>
    </submittedName>
</protein>
<accession>E0STA5</accession>
<sequence>MCRSSLLILMLILVAPLTTTVSIEEGEAPVKWVRYIDPTDKDDYVRGICIFRGYIAVVGYTGYVLSLANITLHPYIVLLDRDSGDIVREWVGEEIGGFANCVSIGDKLYVVGWSARGAIYVFDENLNIVKTANSMNNYTGYTSIIYDGSYIYIGGQTLYRDIDGDGYGEEIWVVEKRTIDLDLVSSREIYLSPWKFGLLIDIDVNPVAGDIWAVGLYAAYINHTPILHSLIAILNNNLSNVKLIDYPMNHENFLSNLNDVCFDSNRYAYIAGDYGVAKFDPYGNLVTVNKNLEDSHKILCINNIIYVFRDPYIDGYDRHVLTVLDSDLNIVNEYVLSRDVDAHSYFDMGRASFDGENIYVAGVDEALGRDNKRIVIYSIAIEPLQPPTPVKNIVETSTITTTIATTTTPVTIATTTTQTTMTTTIPTESTPATTATIITSPITITMTSSPMITTTTTTTTQTLYTATPTTSTAVERTTSIQPSTSIATPYTSIAIQPSTISTTPTIQSPITTVQISTPTPALPTTPQTTTQGTQTTGLQLYIALIVVGAVAVMIIAMLILKK</sequence>
<dbReference type="HOGENOM" id="CLU_516403_0_0_2"/>